<feature type="compositionally biased region" description="Basic residues" evidence="6">
    <location>
        <begin position="200"/>
        <end position="214"/>
    </location>
</feature>
<comment type="subcellular location">
    <subcellularLocation>
        <location evidence="1">Membrane</location>
        <topology evidence="1">Multi-pass membrane protein</topology>
    </subcellularLocation>
</comment>
<dbReference type="PANTHER" id="PTHR31585">
    <property type="entry name" value="FOLATE-BIOPTERIN TRANSPORTER 1, CHLOROPLASTIC"/>
    <property type="match status" value="1"/>
</dbReference>
<name>A0A8J5S0M8_ZIZPA</name>
<feature type="region of interest" description="Disordered" evidence="6">
    <location>
        <begin position="183"/>
        <end position="224"/>
    </location>
</feature>
<dbReference type="OrthoDB" id="754047at2759"/>
<keyword evidence="5 7" id="KW-0472">Membrane</keyword>
<dbReference type="Pfam" id="PF03092">
    <property type="entry name" value="BT1"/>
    <property type="match status" value="1"/>
</dbReference>
<evidence type="ECO:0000256" key="4">
    <source>
        <dbReference type="ARBA" id="ARBA00022989"/>
    </source>
</evidence>
<reference evidence="8" key="1">
    <citation type="journal article" date="2021" name="bioRxiv">
        <title>Whole Genome Assembly and Annotation of Northern Wild Rice, Zizania palustris L., Supports a Whole Genome Duplication in the Zizania Genus.</title>
        <authorList>
            <person name="Haas M."/>
            <person name="Kono T."/>
            <person name="Macchietto M."/>
            <person name="Millas R."/>
            <person name="McGilp L."/>
            <person name="Shao M."/>
            <person name="Duquette J."/>
            <person name="Hirsch C.N."/>
            <person name="Kimball J."/>
        </authorList>
    </citation>
    <scope>NUCLEOTIDE SEQUENCE</scope>
    <source>
        <tissue evidence="8">Fresh leaf tissue</tissue>
    </source>
</reference>
<evidence type="ECO:0000256" key="2">
    <source>
        <dbReference type="ARBA" id="ARBA00022448"/>
    </source>
</evidence>
<feature type="transmembrane region" description="Helical" evidence="7">
    <location>
        <begin position="257"/>
        <end position="276"/>
    </location>
</feature>
<dbReference type="GO" id="GO:0016020">
    <property type="term" value="C:membrane"/>
    <property type="evidence" value="ECO:0007669"/>
    <property type="project" value="UniProtKB-SubCell"/>
</dbReference>
<keyword evidence="9" id="KW-1185">Reference proteome</keyword>
<feature type="compositionally biased region" description="Basic residues" evidence="6">
    <location>
        <begin position="359"/>
        <end position="369"/>
    </location>
</feature>
<dbReference type="PANTHER" id="PTHR31585:SF7">
    <property type="entry name" value="FOLATE-BIOPTERIN TRANSPORTER 4-RELATED"/>
    <property type="match status" value="1"/>
</dbReference>
<evidence type="ECO:0000256" key="5">
    <source>
        <dbReference type="ARBA" id="ARBA00023136"/>
    </source>
</evidence>
<reference evidence="8" key="2">
    <citation type="submission" date="2021-02" db="EMBL/GenBank/DDBJ databases">
        <authorList>
            <person name="Kimball J.A."/>
            <person name="Haas M.W."/>
            <person name="Macchietto M."/>
            <person name="Kono T."/>
            <person name="Duquette J."/>
            <person name="Shao M."/>
        </authorList>
    </citation>
    <scope>NUCLEOTIDE SEQUENCE</scope>
    <source>
        <tissue evidence="8">Fresh leaf tissue</tissue>
    </source>
</reference>
<feature type="transmembrane region" description="Helical" evidence="7">
    <location>
        <begin position="138"/>
        <end position="158"/>
    </location>
</feature>
<evidence type="ECO:0000256" key="1">
    <source>
        <dbReference type="ARBA" id="ARBA00004141"/>
    </source>
</evidence>
<evidence type="ECO:0000313" key="8">
    <source>
        <dbReference type="EMBL" id="KAG8052765.1"/>
    </source>
</evidence>
<dbReference type="EMBL" id="JAAALK010000288">
    <property type="protein sequence ID" value="KAG8052765.1"/>
    <property type="molecule type" value="Genomic_DNA"/>
</dbReference>
<evidence type="ECO:0000313" key="9">
    <source>
        <dbReference type="Proteomes" id="UP000729402"/>
    </source>
</evidence>
<protein>
    <submittedName>
        <fullName evidence="8">Uncharacterized protein</fullName>
    </submittedName>
</protein>
<evidence type="ECO:0000256" key="7">
    <source>
        <dbReference type="SAM" id="Phobius"/>
    </source>
</evidence>
<dbReference type="Proteomes" id="UP000729402">
    <property type="component" value="Unassembled WGS sequence"/>
</dbReference>
<evidence type="ECO:0000256" key="3">
    <source>
        <dbReference type="ARBA" id="ARBA00022692"/>
    </source>
</evidence>
<feature type="compositionally biased region" description="Polar residues" evidence="6">
    <location>
        <begin position="377"/>
        <end position="386"/>
    </location>
</feature>
<comment type="caution">
    <text evidence="8">The sequence shown here is derived from an EMBL/GenBank/DDBJ whole genome shotgun (WGS) entry which is preliminary data.</text>
</comment>
<sequence length="386" mass="42512">MSCSGRKAGVCLASPAQTCDGGVSPTGSLGTDPATAPTQRWRLHELHADQEQPASAQIQDCTESLRSSSNILTALLILQNLGSAMADVVVDAMIAEAVRSSGPEFAGDLQSLSWSSMAAGGILGSLLGGYALSNLAIHVIYIIFSALPLFQLISCIFIEESPEGFESKIDSSAHKHVEDQIIDSFPGKGSSDSYKYEGTRRRKGARKNSKRRSLSKQPEDHDMNNTSINLSPYLSLKSALFSLCTAFKQPTILRPMAWFFFSNIAIPNISIVMFYYQTEVLHLEASFLGTARVIGWFSLMLGTYIYNRYFKHKKLRNILILLTSQPLLLRSLPVFLSSEETVRVQCRSSSGSGVAVPTRQRHSWMRRRRGPDAAVVQIQQRQRGSK</sequence>
<accession>A0A8J5S0M8</accession>
<organism evidence="8 9">
    <name type="scientific">Zizania palustris</name>
    <name type="common">Northern wild rice</name>
    <dbReference type="NCBI Taxonomy" id="103762"/>
    <lineage>
        <taxon>Eukaryota</taxon>
        <taxon>Viridiplantae</taxon>
        <taxon>Streptophyta</taxon>
        <taxon>Embryophyta</taxon>
        <taxon>Tracheophyta</taxon>
        <taxon>Spermatophyta</taxon>
        <taxon>Magnoliopsida</taxon>
        <taxon>Liliopsida</taxon>
        <taxon>Poales</taxon>
        <taxon>Poaceae</taxon>
        <taxon>BOP clade</taxon>
        <taxon>Oryzoideae</taxon>
        <taxon>Oryzeae</taxon>
        <taxon>Zizaniinae</taxon>
        <taxon>Zizania</taxon>
    </lineage>
</organism>
<dbReference type="InterPro" id="IPR039309">
    <property type="entry name" value="BT1"/>
</dbReference>
<evidence type="ECO:0000256" key="6">
    <source>
        <dbReference type="SAM" id="MobiDB-lite"/>
    </source>
</evidence>
<gene>
    <name evidence="8" type="ORF">GUJ93_ZPchr0001g31822</name>
</gene>
<keyword evidence="4 7" id="KW-1133">Transmembrane helix</keyword>
<keyword evidence="3 7" id="KW-0812">Transmembrane</keyword>
<proteinExistence type="predicted"/>
<keyword evidence="2" id="KW-0813">Transport</keyword>
<feature type="region of interest" description="Disordered" evidence="6">
    <location>
        <begin position="350"/>
        <end position="386"/>
    </location>
</feature>
<dbReference type="AlphaFoldDB" id="A0A8J5S0M8"/>
<feature type="transmembrane region" description="Helical" evidence="7">
    <location>
        <begin position="288"/>
        <end position="306"/>
    </location>
</feature>